<dbReference type="InterPro" id="IPR035940">
    <property type="entry name" value="CAP_sf"/>
</dbReference>
<accession>A0A0S7BHF1</accession>
<feature type="transmembrane region" description="Helical" evidence="1">
    <location>
        <begin position="290"/>
        <end position="308"/>
    </location>
</feature>
<dbReference type="SMART" id="SM00257">
    <property type="entry name" value="LysM"/>
    <property type="match status" value="1"/>
</dbReference>
<dbReference type="PROSITE" id="PS51782">
    <property type="entry name" value="LYSM"/>
    <property type="match status" value="1"/>
</dbReference>
<proteinExistence type="predicted"/>
<dbReference type="Proteomes" id="UP000055060">
    <property type="component" value="Unassembled WGS sequence"/>
</dbReference>
<feature type="domain" description="LysM" evidence="3">
    <location>
        <begin position="185"/>
        <end position="229"/>
    </location>
</feature>
<keyword evidence="1" id="KW-0472">Membrane</keyword>
<dbReference type="STRING" id="360412.LARV_01018"/>
<name>A0A0S7BHF1_9CHLR</name>
<evidence type="ECO:0000256" key="2">
    <source>
        <dbReference type="SAM" id="SignalP"/>
    </source>
</evidence>
<protein>
    <submittedName>
        <fullName evidence="4">Cysteine-rich secretory protein family/LysM domain</fullName>
    </submittedName>
</protein>
<dbReference type="Gene3D" id="3.10.350.10">
    <property type="entry name" value="LysM domain"/>
    <property type="match status" value="1"/>
</dbReference>
<feature type="signal peptide" evidence="2">
    <location>
        <begin position="1"/>
        <end position="29"/>
    </location>
</feature>
<feature type="chain" id="PRO_5006632960" evidence="2">
    <location>
        <begin position="30"/>
        <end position="314"/>
    </location>
</feature>
<dbReference type="SUPFAM" id="SSF54106">
    <property type="entry name" value="LysM domain"/>
    <property type="match status" value="1"/>
</dbReference>
<dbReference type="AlphaFoldDB" id="A0A0S7BHF1"/>
<reference evidence="4" key="1">
    <citation type="submission" date="2015-07" db="EMBL/GenBank/DDBJ databases">
        <title>Draft Genome Sequences of Anaerolinea thermolimosa IMO-1, Bellilinea caldifistulae GOMI-1, Leptolinea tardivitalis YMTK-2, Levilinea saccharolytica KIBI-1,Longilinea arvoryzae KOME-1, Previously Described as Members of the Anaerolineaceae (Chloroflexi).</title>
        <authorList>
            <person name="Sekiguchi Y."/>
            <person name="Ohashi A."/>
            <person name="Matsuura N."/>
            <person name="Tourlousse M.D."/>
        </authorList>
    </citation>
    <scope>NUCLEOTIDE SEQUENCE [LARGE SCALE GENOMIC DNA]</scope>
    <source>
        <strain evidence="4">KOME-1</strain>
    </source>
</reference>
<dbReference type="CDD" id="cd00118">
    <property type="entry name" value="LysM"/>
    <property type="match status" value="1"/>
</dbReference>
<organism evidence="4">
    <name type="scientific">Longilinea arvoryzae</name>
    <dbReference type="NCBI Taxonomy" id="360412"/>
    <lineage>
        <taxon>Bacteria</taxon>
        <taxon>Bacillati</taxon>
        <taxon>Chloroflexota</taxon>
        <taxon>Anaerolineae</taxon>
        <taxon>Anaerolineales</taxon>
        <taxon>Anaerolineaceae</taxon>
        <taxon>Longilinea</taxon>
    </lineage>
</organism>
<dbReference type="InterPro" id="IPR036779">
    <property type="entry name" value="LysM_dom_sf"/>
</dbReference>
<dbReference type="Pfam" id="PF01476">
    <property type="entry name" value="LysM"/>
    <property type="match status" value="1"/>
</dbReference>
<keyword evidence="1" id="KW-1133">Transmembrane helix</keyword>
<dbReference type="CDD" id="cd05379">
    <property type="entry name" value="CAP_bacterial"/>
    <property type="match status" value="1"/>
</dbReference>
<evidence type="ECO:0000313" key="5">
    <source>
        <dbReference type="Proteomes" id="UP000055060"/>
    </source>
</evidence>
<dbReference type="Pfam" id="PF00188">
    <property type="entry name" value="CAP"/>
    <property type="match status" value="1"/>
</dbReference>
<dbReference type="InterPro" id="IPR018392">
    <property type="entry name" value="LysM"/>
</dbReference>
<keyword evidence="1" id="KW-0812">Transmembrane</keyword>
<keyword evidence="5" id="KW-1185">Reference proteome</keyword>
<dbReference type="RefSeq" id="WP_075072613.1">
    <property type="nucleotide sequence ID" value="NZ_DF967972.1"/>
</dbReference>
<dbReference type="InterPro" id="IPR014044">
    <property type="entry name" value="CAP_dom"/>
</dbReference>
<dbReference type="SUPFAM" id="SSF55797">
    <property type="entry name" value="PR-1-like"/>
    <property type="match status" value="1"/>
</dbReference>
<dbReference type="Gene3D" id="3.40.33.10">
    <property type="entry name" value="CAP"/>
    <property type="match status" value="1"/>
</dbReference>
<keyword evidence="2" id="KW-0732">Signal</keyword>
<gene>
    <name evidence="4" type="ORF">LARV_01018</name>
</gene>
<sequence>MKSIIFPRFLLTLAFALALFALPDGVVRAADPSAQDLISAVNGLRSGKGLSAYAIDASLSGYAQAQADYMASTGTLTHTRPDGSVPWDSGLKEDIAYGQMLTPDIAINQIWTDALHYDPMVLPDGVVGAGVARNGDSLYFSLVIRPSGANVAATLPAQPQPRQALAAVLAATPTTSITVNADGSISYLVRSGDTLTGIAAQFGVTVIELKAWNRIGDDNIVFSNTWLVIHPASTATPTPEPSTTPAPETPTPIVSITVEAPTLTPQPSATPIPTPAGFFAGVPGFFSKNVGGLIVGVALGLVLGLFFAQFGRRR</sequence>
<evidence type="ECO:0000256" key="1">
    <source>
        <dbReference type="SAM" id="Phobius"/>
    </source>
</evidence>
<evidence type="ECO:0000313" key="4">
    <source>
        <dbReference type="EMBL" id="GAP13265.1"/>
    </source>
</evidence>
<dbReference type="EMBL" id="DF967972">
    <property type="protein sequence ID" value="GAP13265.1"/>
    <property type="molecule type" value="Genomic_DNA"/>
</dbReference>
<evidence type="ECO:0000259" key="3">
    <source>
        <dbReference type="PROSITE" id="PS51782"/>
    </source>
</evidence>
<dbReference type="OrthoDB" id="165574at2"/>